<keyword evidence="7" id="KW-0547">Nucleotide-binding</keyword>
<dbReference type="Proteomes" id="UP000826195">
    <property type="component" value="Unassembled WGS sequence"/>
</dbReference>
<dbReference type="InterPro" id="IPR015813">
    <property type="entry name" value="Pyrv/PenolPyrv_kinase-like_dom"/>
</dbReference>
<name>A0AAV7J5X5_COTGL</name>
<dbReference type="InterPro" id="IPR015793">
    <property type="entry name" value="Pyrv_Knase_brl"/>
</dbReference>
<evidence type="ECO:0000256" key="4">
    <source>
        <dbReference type="ARBA" id="ARBA00012142"/>
    </source>
</evidence>
<sequence length="542" mass="59772">MKLESQVVPERQLDAAYQCTRIDHEIKLNINCKPSPARLTRIIITLSDNNVQIENIAKVINNVDIVRLNVSHGDENWHRKAVNNLLEASEQLSTQLETFNPPSVALDLRGPEIRAKIFKDTSNSTGNTKLVKGSDVSLLADSKTKPSGKSLSLWTSCPELPRASQVGHRIILDRGAVSLSVDQTGEDYIKCKVMNTGRLSGNKIIQAIDTSLELPGISEKDDADIDLALELECHFLIISHVRTSKTISAVKKRIEESSTTHQICTLAKISSSQGVDNFDDILRVADGVVIDREGLQVDIGSEKIFLAQKSMIAKCVRVGKPAILTHRVSTTDGRVKLDLDLLANAILEGVDGIFLATGSVVDMNELVKVIEDVDLVCREAESARWQRQIFHELSYKITIPTDSTHGVVIAAVELSMKLNTSGIIVTTTTGRAAILLSIYRPRCPVVAVTRHRIVSQCLKIYFAIHSIHYTCEANSNWSDDIEARVKCGMNYLRQSSFVKVGDPVVVVGGWRTHDQGFTNSIRVVYVSLPSITSIGDDFEEAW</sequence>
<accession>A0AAV7J5X5</accession>
<comment type="cofactor">
    <cofactor evidence="1">
        <name>K(+)</name>
        <dbReference type="ChEBI" id="CHEBI:29103"/>
    </cofactor>
</comment>
<comment type="pathway">
    <text evidence="2 13">Carbohydrate degradation; glycolysis; pyruvate from D-glyceraldehyde 3-phosphate: step 5/5.</text>
</comment>
<keyword evidence="6" id="KW-0479">Metal-binding</keyword>
<dbReference type="Gene3D" id="2.40.33.10">
    <property type="entry name" value="PK beta-barrel domain-like"/>
    <property type="match status" value="1"/>
</dbReference>
<evidence type="ECO:0000313" key="17">
    <source>
        <dbReference type="Proteomes" id="UP000826195"/>
    </source>
</evidence>
<dbReference type="Pfam" id="PF02887">
    <property type="entry name" value="PK_C"/>
    <property type="match status" value="1"/>
</dbReference>
<dbReference type="PRINTS" id="PR01050">
    <property type="entry name" value="PYRUVTKNASE"/>
</dbReference>
<dbReference type="InterPro" id="IPR001697">
    <property type="entry name" value="Pyr_Knase"/>
</dbReference>
<dbReference type="Gene3D" id="3.40.1380.20">
    <property type="entry name" value="Pyruvate kinase, C-terminal domain"/>
    <property type="match status" value="1"/>
</dbReference>
<dbReference type="AlphaFoldDB" id="A0AAV7J5X5"/>
<keyword evidence="8 13" id="KW-0418">Kinase</keyword>
<evidence type="ECO:0000256" key="6">
    <source>
        <dbReference type="ARBA" id="ARBA00022723"/>
    </source>
</evidence>
<keyword evidence="9" id="KW-0067">ATP-binding</keyword>
<keyword evidence="11 13" id="KW-0324">Glycolysis</keyword>
<comment type="similarity">
    <text evidence="3 13">Belongs to the pyruvate kinase family.</text>
</comment>
<evidence type="ECO:0000313" key="16">
    <source>
        <dbReference type="EMBL" id="KAH0566562.1"/>
    </source>
</evidence>
<evidence type="ECO:0000256" key="8">
    <source>
        <dbReference type="ARBA" id="ARBA00022777"/>
    </source>
</evidence>
<keyword evidence="12" id="KW-0670">Pyruvate</keyword>
<comment type="caution">
    <text evidence="16">The sequence shown here is derived from an EMBL/GenBank/DDBJ whole genome shotgun (WGS) entry which is preliminary data.</text>
</comment>
<evidence type="ECO:0000256" key="7">
    <source>
        <dbReference type="ARBA" id="ARBA00022741"/>
    </source>
</evidence>
<gene>
    <name evidence="16" type="ORF">KQX54_001770</name>
</gene>
<evidence type="ECO:0000256" key="5">
    <source>
        <dbReference type="ARBA" id="ARBA00022679"/>
    </source>
</evidence>
<evidence type="ECO:0000256" key="13">
    <source>
        <dbReference type="RuleBase" id="RU000504"/>
    </source>
</evidence>
<feature type="domain" description="Pyruvate kinase barrel" evidence="14">
    <location>
        <begin position="38"/>
        <end position="357"/>
    </location>
</feature>
<dbReference type="GO" id="GO:0005524">
    <property type="term" value="F:ATP binding"/>
    <property type="evidence" value="ECO:0007669"/>
    <property type="project" value="UniProtKB-KW"/>
</dbReference>
<dbReference type="SUPFAM" id="SSF52935">
    <property type="entry name" value="PK C-terminal domain-like"/>
    <property type="match status" value="1"/>
</dbReference>
<dbReference type="SUPFAM" id="SSF51621">
    <property type="entry name" value="Phosphoenolpyruvate/pyruvate domain"/>
    <property type="match status" value="1"/>
</dbReference>
<evidence type="ECO:0000256" key="3">
    <source>
        <dbReference type="ARBA" id="ARBA00008663"/>
    </source>
</evidence>
<dbReference type="PANTHER" id="PTHR11817">
    <property type="entry name" value="PYRUVATE KINASE"/>
    <property type="match status" value="1"/>
</dbReference>
<evidence type="ECO:0000259" key="14">
    <source>
        <dbReference type="Pfam" id="PF00224"/>
    </source>
</evidence>
<evidence type="ECO:0000256" key="12">
    <source>
        <dbReference type="ARBA" id="ARBA00023317"/>
    </source>
</evidence>
<dbReference type="EC" id="2.7.1.40" evidence="4 13"/>
<protein>
    <recommendedName>
        <fullName evidence="4 13">Pyruvate kinase</fullName>
        <ecNumber evidence="4 13">2.7.1.40</ecNumber>
    </recommendedName>
</protein>
<dbReference type="GO" id="GO:0004743">
    <property type="term" value="F:pyruvate kinase activity"/>
    <property type="evidence" value="ECO:0007669"/>
    <property type="project" value="UniProtKB-EC"/>
</dbReference>
<proteinExistence type="inferred from homology"/>
<dbReference type="InterPro" id="IPR015795">
    <property type="entry name" value="Pyrv_Knase_C"/>
</dbReference>
<dbReference type="InterPro" id="IPR036918">
    <property type="entry name" value="Pyrv_Knase_C_sf"/>
</dbReference>
<reference evidence="16 17" key="1">
    <citation type="journal article" date="2021" name="J. Hered.">
        <title>A chromosome-level genome assembly of the parasitoid wasp, Cotesia glomerata (Hymenoptera: Braconidae).</title>
        <authorList>
            <person name="Pinto B.J."/>
            <person name="Weis J.J."/>
            <person name="Gamble T."/>
            <person name="Ode P.J."/>
            <person name="Paul R."/>
            <person name="Zaspel J.M."/>
        </authorList>
    </citation>
    <scope>NUCLEOTIDE SEQUENCE [LARGE SCALE GENOMIC DNA]</scope>
    <source>
        <strain evidence="16">CgM1</strain>
    </source>
</reference>
<dbReference type="InterPro" id="IPR040442">
    <property type="entry name" value="Pyrv_kinase-like_dom_sf"/>
</dbReference>
<dbReference type="GO" id="GO:0016301">
    <property type="term" value="F:kinase activity"/>
    <property type="evidence" value="ECO:0007669"/>
    <property type="project" value="UniProtKB-KW"/>
</dbReference>
<evidence type="ECO:0000259" key="15">
    <source>
        <dbReference type="Pfam" id="PF02887"/>
    </source>
</evidence>
<comment type="catalytic activity">
    <reaction evidence="13">
        <text>pyruvate + ATP = phosphoenolpyruvate + ADP + H(+)</text>
        <dbReference type="Rhea" id="RHEA:18157"/>
        <dbReference type="ChEBI" id="CHEBI:15361"/>
        <dbReference type="ChEBI" id="CHEBI:15378"/>
        <dbReference type="ChEBI" id="CHEBI:30616"/>
        <dbReference type="ChEBI" id="CHEBI:58702"/>
        <dbReference type="ChEBI" id="CHEBI:456216"/>
        <dbReference type="EC" id="2.7.1.40"/>
    </reaction>
</comment>
<dbReference type="Pfam" id="PF00224">
    <property type="entry name" value="PK"/>
    <property type="match status" value="1"/>
</dbReference>
<evidence type="ECO:0000256" key="11">
    <source>
        <dbReference type="ARBA" id="ARBA00023152"/>
    </source>
</evidence>
<evidence type="ECO:0000256" key="10">
    <source>
        <dbReference type="ARBA" id="ARBA00022842"/>
    </source>
</evidence>
<keyword evidence="17" id="KW-1185">Reference proteome</keyword>
<dbReference type="EMBL" id="JAHXZJ010000001">
    <property type="protein sequence ID" value="KAH0566562.1"/>
    <property type="molecule type" value="Genomic_DNA"/>
</dbReference>
<dbReference type="InterPro" id="IPR015806">
    <property type="entry name" value="Pyrv_Knase_insert_dom_sf"/>
</dbReference>
<evidence type="ECO:0000256" key="9">
    <source>
        <dbReference type="ARBA" id="ARBA00022840"/>
    </source>
</evidence>
<dbReference type="Gene3D" id="3.20.20.60">
    <property type="entry name" value="Phosphoenolpyruvate-binding domains"/>
    <property type="match status" value="1"/>
</dbReference>
<evidence type="ECO:0000256" key="2">
    <source>
        <dbReference type="ARBA" id="ARBA00004997"/>
    </source>
</evidence>
<dbReference type="SUPFAM" id="SSF50800">
    <property type="entry name" value="PK beta-barrel domain-like"/>
    <property type="match status" value="1"/>
</dbReference>
<evidence type="ECO:0000256" key="1">
    <source>
        <dbReference type="ARBA" id="ARBA00001958"/>
    </source>
</evidence>
<feature type="domain" description="Pyruvate kinase C-terminal" evidence="15">
    <location>
        <begin position="407"/>
        <end position="524"/>
    </location>
</feature>
<dbReference type="GO" id="GO:0000287">
    <property type="term" value="F:magnesium ion binding"/>
    <property type="evidence" value="ECO:0007669"/>
    <property type="project" value="InterPro"/>
</dbReference>
<keyword evidence="10 13" id="KW-0460">Magnesium</keyword>
<keyword evidence="5 13" id="KW-0808">Transferase</keyword>
<organism evidence="16 17">
    <name type="scientific">Cotesia glomerata</name>
    <name type="common">Lepidopteran parasitic wasp</name>
    <name type="synonym">Apanteles glomeratus</name>
    <dbReference type="NCBI Taxonomy" id="32391"/>
    <lineage>
        <taxon>Eukaryota</taxon>
        <taxon>Metazoa</taxon>
        <taxon>Ecdysozoa</taxon>
        <taxon>Arthropoda</taxon>
        <taxon>Hexapoda</taxon>
        <taxon>Insecta</taxon>
        <taxon>Pterygota</taxon>
        <taxon>Neoptera</taxon>
        <taxon>Endopterygota</taxon>
        <taxon>Hymenoptera</taxon>
        <taxon>Apocrita</taxon>
        <taxon>Ichneumonoidea</taxon>
        <taxon>Braconidae</taxon>
        <taxon>Microgastrinae</taxon>
        <taxon>Cotesia</taxon>
    </lineage>
</organism>
<dbReference type="InterPro" id="IPR011037">
    <property type="entry name" value="Pyrv_Knase-like_insert_dom_sf"/>
</dbReference>
<dbReference type="GO" id="GO:0030955">
    <property type="term" value="F:potassium ion binding"/>
    <property type="evidence" value="ECO:0007669"/>
    <property type="project" value="InterPro"/>
</dbReference>